<name>A0A2N1M7G4_9GLOM</name>
<evidence type="ECO:0000313" key="1">
    <source>
        <dbReference type="EMBL" id="PKK57548.1"/>
    </source>
</evidence>
<proteinExistence type="predicted"/>
<evidence type="ECO:0000313" key="2">
    <source>
        <dbReference type="Proteomes" id="UP000233469"/>
    </source>
</evidence>
<dbReference type="AlphaFoldDB" id="A0A2N1M7G4"/>
<gene>
    <name evidence="1" type="ORF">RhiirC2_797827</name>
</gene>
<dbReference type="VEuPathDB" id="FungiDB:RhiirFUN_014743"/>
<protein>
    <submittedName>
        <fullName evidence="1">Uncharacterized protein</fullName>
    </submittedName>
</protein>
<reference evidence="1 2" key="2">
    <citation type="submission" date="2017-10" db="EMBL/GenBank/DDBJ databases">
        <title>Extensive intraspecific genome diversity in a model arbuscular mycorrhizal fungus.</title>
        <authorList>
            <person name="Chen E.C.H."/>
            <person name="Morin E."/>
            <person name="Baudet D."/>
            <person name="Noel J."/>
            <person name="Ndikumana S."/>
            <person name="Charron P."/>
            <person name="St-Onge C."/>
            <person name="Giorgi J."/>
            <person name="Grigoriev I.V."/>
            <person name="Roux C."/>
            <person name="Martin F.M."/>
            <person name="Corradi N."/>
        </authorList>
    </citation>
    <scope>NUCLEOTIDE SEQUENCE [LARGE SCALE GENOMIC DNA]</scope>
    <source>
        <strain evidence="1 2">C2</strain>
    </source>
</reference>
<dbReference type="VEuPathDB" id="FungiDB:FUN_021282"/>
<comment type="caution">
    <text evidence="1">The sequence shown here is derived from an EMBL/GenBank/DDBJ whole genome shotgun (WGS) entry which is preliminary data.</text>
</comment>
<organism evidence="1 2">
    <name type="scientific">Rhizophagus irregularis</name>
    <dbReference type="NCBI Taxonomy" id="588596"/>
    <lineage>
        <taxon>Eukaryota</taxon>
        <taxon>Fungi</taxon>
        <taxon>Fungi incertae sedis</taxon>
        <taxon>Mucoromycota</taxon>
        <taxon>Glomeromycotina</taxon>
        <taxon>Glomeromycetes</taxon>
        <taxon>Glomerales</taxon>
        <taxon>Glomeraceae</taxon>
        <taxon>Rhizophagus</taxon>
    </lineage>
</organism>
<sequence length="121" mass="14828">MKKIDNKWIYVEERLYDELSLILELELKHIRFIIQPEEDNGEKSFANKFVERLVVLLWYIDPHREKLIARLLKLPDIFNELEQYQHNESYNKFYFTGHHKKEQLSHEKLEELVKSLELSIE</sequence>
<reference evidence="1 2" key="1">
    <citation type="submission" date="2016-04" db="EMBL/GenBank/DDBJ databases">
        <title>Genome analyses suggest a sexual origin of heterokaryosis in a supposedly ancient asexual fungus.</title>
        <authorList>
            <person name="Ropars J."/>
            <person name="Sedzielewska K."/>
            <person name="Noel J."/>
            <person name="Charron P."/>
            <person name="Farinelli L."/>
            <person name="Marton T."/>
            <person name="Kruger M."/>
            <person name="Pelin A."/>
            <person name="Brachmann A."/>
            <person name="Corradi N."/>
        </authorList>
    </citation>
    <scope>NUCLEOTIDE SEQUENCE [LARGE SCALE GENOMIC DNA]</scope>
    <source>
        <strain evidence="1 2">C2</strain>
    </source>
</reference>
<dbReference type="EMBL" id="LLXL01004290">
    <property type="protein sequence ID" value="PKK57548.1"/>
    <property type="molecule type" value="Genomic_DNA"/>
</dbReference>
<dbReference type="Proteomes" id="UP000233469">
    <property type="component" value="Unassembled WGS sequence"/>
</dbReference>
<accession>A0A2N1M7G4</accession>